<dbReference type="SUPFAM" id="SSF56112">
    <property type="entry name" value="Protein kinase-like (PK-like)"/>
    <property type="match status" value="1"/>
</dbReference>
<keyword evidence="8" id="KW-0067">ATP-binding</keyword>
<keyword evidence="6" id="KW-0547">Nucleotide-binding</keyword>
<dbReference type="CDD" id="cd07023">
    <property type="entry name" value="S49_Sppa_N_C"/>
    <property type="match status" value="1"/>
</dbReference>
<keyword evidence="5" id="KW-0732">Signal</keyword>
<keyword evidence="10 15" id="KW-0472">Membrane</keyword>
<dbReference type="PROSITE" id="PS50011">
    <property type="entry name" value="PROTEIN_KINASE_DOM"/>
    <property type="match status" value="1"/>
</dbReference>
<evidence type="ECO:0000313" key="17">
    <source>
        <dbReference type="EMBL" id="GMG99908.1"/>
    </source>
</evidence>
<dbReference type="GO" id="GO:0006508">
    <property type="term" value="P:proteolysis"/>
    <property type="evidence" value="ECO:0007669"/>
    <property type="project" value="InterPro"/>
</dbReference>
<dbReference type="Gene3D" id="3.30.200.20">
    <property type="entry name" value="Phosphorylase Kinase, domain 1"/>
    <property type="match status" value="1"/>
</dbReference>
<dbReference type="InterPro" id="IPR002142">
    <property type="entry name" value="Peptidase_S49"/>
</dbReference>
<gene>
    <name evidence="17" type="ORF">Nepgr_001748</name>
</gene>
<keyword evidence="9 15" id="KW-1133">Transmembrane helix</keyword>
<dbReference type="Pfam" id="PF01343">
    <property type="entry name" value="Peptidase_S49"/>
    <property type="match status" value="1"/>
</dbReference>
<keyword evidence="4 15" id="KW-0812">Transmembrane</keyword>
<dbReference type="FunFam" id="1.10.510.10:FF:000084">
    <property type="entry name" value="Wall-associated receptor kinase 2"/>
    <property type="match status" value="1"/>
</dbReference>
<evidence type="ECO:0000256" key="4">
    <source>
        <dbReference type="ARBA" id="ARBA00022692"/>
    </source>
</evidence>
<evidence type="ECO:0000313" key="18">
    <source>
        <dbReference type="Proteomes" id="UP001279734"/>
    </source>
</evidence>
<dbReference type="InterPro" id="IPR045274">
    <property type="entry name" value="WAK-like"/>
</dbReference>
<keyword evidence="3" id="KW-0808">Transferase</keyword>
<dbReference type="PANTHER" id="PTHR27005:SF521">
    <property type="entry name" value="WALL-ASSOCIATED RECEPTOR KINASE-LIKE 6"/>
    <property type="match status" value="1"/>
</dbReference>
<dbReference type="CDD" id="cd14066">
    <property type="entry name" value="STKc_IRAK"/>
    <property type="match status" value="1"/>
</dbReference>
<name>A0AAD3P504_NEPGR</name>
<comment type="catalytic activity">
    <reaction evidence="13">
        <text>L-seryl-[protein] + ATP = O-phospho-L-seryl-[protein] + ADP + H(+)</text>
        <dbReference type="Rhea" id="RHEA:17989"/>
        <dbReference type="Rhea" id="RHEA-COMP:9863"/>
        <dbReference type="Rhea" id="RHEA-COMP:11604"/>
        <dbReference type="ChEBI" id="CHEBI:15378"/>
        <dbReference type="ChEBI" id="CHEBI:29999"/>
        <dbReference type="ChEBI" id="CHEBI:30616"/>
        <dbReference type="ChEBI" id="CHEBI:83421"/>
        <dbReference type="ChEBI" id="CHEBI:456216"/>
    </reaction>
</comment>
<feature type="transmembrane region" description="Helical" evidence="15">
    <location>
        <begin position="649"/>
        <end position="675"/>
    </location>
</feature>
<keyword evidence="18" id="KW-1185">Reference proteome</keyword>
<dbReference type="GO" id="GO:0030247">
    <property type="term" value="F:polysaccharide binding"/>
    <property type="evidence" value="ECO:0007669"/>
    <property type="project" value="InterPro"/>
</dbReference>
<evidence type="ECO:0000256" key="1">
    <source>
        <dbReference type="ARBA" id="ARBA00004479"/>
    </source>
</evidence>
<dbReference type="InterPro" id="IPR025287">
    <property type="entry name" value="WAK_GUB"/>
</dbReference>
<comment type="catalytic activity">
    <reaction evidence="14">
        <text>L-threonyl-[protein] + ATP = O-phospho-L-threonyl-[protein] + ADP + H(+)</text>
        <dbReference type="Rhea" id="RHEA:46608"/>
        <dbReference type="Rhea" id="RHEA-COMP:11060"/>
        <dbReference type="Rhea" id="RHEA-COMP:11605"/>
        <dbReference type="ChEBI" id="CHEBI:15378"/>
        <dbReference type="ChEBI" id="CHEBI:30013"/>
        <dbReference type="ChEBI" id="CHEBI:30616"/>
        <dbReference type="ChEBI" id="CHEBI:61977"/>
        <dbReference type="ChEBI" id="CHEBI:456216"/>
    </reaction>
</comment>
<evidence type="ECO:0000256" key="9">
    <source>
        <dbReference type="ARBA" id="ARBA00022989"/>
    </source>
</evidence>
<accession>A0AAD3P504</accession>
<keyword evidence="12" id="KW-0325">Glycoprotein</keyword>
<dbReference type="InterPro" id="IPR008271">
    <property type="entry name" value="Ser/Thr_kinase_AS"/>
</dbReference>
<evidence type="ECO:0000256" key="8">
    <source>
        <dbReference type="ARBA" id="ARBA00022840"/>
    </source>
</evidence>
<keyword evidence="11" id="KW-1015">Disulfide bond</keyword>
<organism evidence="17 18">
    <name type="scientific">Nepenthes gracilis</name>
    <name type="common">Slender pitcher plant</name>
    <dbReference type="NCBI Taxonomy" id="150966"/>
    <lineage>
        <taxon>Eukaryota</taxon>
        <taxon>Viridiplantae</taxon>
        <taxon>Streptophyta</taxon>
        <taxon>Embryophyta</taxon>
        <taxon>Tracheophyta</taxon>
        <taxon>Spermatophyta</taxon>
        <taxon>Magnoliopsida</taxon>
        <taxon>eudicotyledons</taxon>
        <taxon>Gunneridae</taxon>
        <taxon>Pentapetalae</taxon>
        <taxon>Caryophyllales</taxon>
        <taxon>Nepenthaceae</taxon>
        <taxon>Nepenthes</taxon>
    </lineage>
</organism>
<sequence>MLITLLNNIYGNWIDKVSSAKGKKREDFENFINEGVYKVERLKEEGLITELKYDDEVIVMLKEKLQFQTDKNLPMVDYRKYSRVKKWTLGLSGGKDRIAVIRASGSISRVRSPFSVPTSGIIAEQLIEKIRSVRESKRYKAAIIRIDSPGGDALASDLMWRENRLLATSIPVIASMSDVAASGGYYMAMAAGTIVAENLTLTGSIGVVTGKFNLGNLYEKIGFNKEIISRGKYAELPAAEQRPFRPDEADLFAKSAEYAYKLFRDKAAYSRSMPVGKMEENAQGRVWTGTDAACQPSSHNYEIHNTNVSTSIIFIDAGQTDSVSMAGAAGSTSVTKPGCGEKCGNVTIPYPFGIGGNCYHESWYEIFCNNSFSPPKPFLRRFNLEVMEITLTSPDDASLPLLTVGTPPLNICTGGVAGNSISTQRSISVDLAGSPYRFSSDYNVFMVEGCAGGVVMMNRSNEILAGCASICPKNYTAQNYCYGVGCCQTPIPIKYSLDFYQIRFDDDAAPNAYTCMAAALMADTSIMANPYSILKEDRKQKYVKRISSGHSFPITLEWMVKDWPIKFLTADSFYCRTLFNLSAVYEVDWILTSKDMKDLTSCWCNYLHEGNPYLPNGCKIVKGCEKCKPKNCVFDWDNNSGYHCSKSSWITLAPILGASGGIGSILLLLGFYWLYQVMKKRKEMRQRAKYFKRNGGLLLKQQMSSNEGHVVERTRIFTTNELEKATDNFNENKVLGHGGQGTVYKGMLMDGRIVAIKKSKQVDEDQLEQFINEVVIVSQINHRNVVKLLGCCLETEVPLLVYEFIPNGTLSQHIHSPNEDFNLTWKMRLQIAVESAGALAYLHSSSSAPIYHRDIKSSNILLDDKYRAKVSDFGTSRVINIEQTHLTTCVIGTFGYLDPEYFQSNQFTEKSDVYSFGVVLVELLTSKRPISSTKPGEWRSLVHEFLFIMEGSRMFDILDGQLLQEGKKEDLWAVANLAKQCLNLNGKLRPTMKELAIALENIRSAHVPHLAQLTFPNNSDDVVAKMSETRNGGSLGFRVMSLVDDRSCSYYEQALCLNTL</sequence>
<comment type="caution">
    <text evidence="17">The sequence shown here is derived from an EMBL/GenBank/DDBJ whole genome shotgun (WGS) entry which is preliminary data.</text>
</comment>
<dbReference type="InterPro" id="IPR047272">
    <property type="entry name" value="S49_SppA_C"/>
</dbReference>
<dbReference type="SMART" id="SM00220">
    <property type="entry name" value="S_TKc"/>
    <property type="match status" value="1"/>
</dbReference>
<dbReference type="InterPro" id="IPR000719">
    <property type="entry name" value="Prot_kinase_dom"/>
</dbReference>
<protein>
    <recommendedName>
        <fullName evidence="16">Protein kinase domain-containing protein</fullName>
    </recommendedName>
</protein>
<dbReference type="PROSITE" id="PS00108">
    <property type="entry name" value="PROTEIN_KINASE_ST"/>
    <property type="match status" value="1"/>
</dbReference>
<evidence type="ECO:0000256" key="11">
    <source>
        <dbReference type="ARBA" id="ARBA00023157"/>
    </source>
</evidence>
<evidence type="ECO:0000256" key="3">
    <source>
        <dbReference type="ARBA" id="ARBA00022679"/>
    </source>
</evidence>
<dbReference type="Pfam" id="PF13947">
    <property type="entry name" value="GUB_WAK_bind"/>
    <property type="match status" value="1"/>
</dbReference>
<dbReference type="Proteomes" id="UP001279734">
    <property type="component" value="Unassembled WGS sequence"/>
</dbReference>
<evidence type="ECO:0000256" key="5">
    <source>
        <dbReference type="ARBA" id="ARBA00022729"/>
    </source>
</evidence>
<dbReference type="GO" id="GO:0007166">
    <property type="term" value="P:cell surface receptor signaling pathway"/>
    <property type="evidence" value="ECO:0007669"/>
    <property type="project" value="InterPro"/>
</dbReference>
<comment type="subcellular location">
    <subcellularLocation>
        <location evidence="1">Membrane</location>
        <topology evidence="1">Single-pass type I membrane protein</topology>
    </subcellularLocation>
</comment>
<evidence type="ECO:0000256" key="10">
    <source>
        <dbReference type="ARBA" id="ARBA00023136"/>
    </source>
</evidence>
<keyword evidence="7" id="KW-0418">Kinase</keyword>
<dbReference type="GO" id="GO:0004674">
    <property type="term" value="F:protein serine/threonine kinase activity"/>
    <property type="evidence" value="ECO:0007669"/>
    <property type="project" value="UniProtKB-KW"/>
</dbReference>
<evidence type="ECO:0000256" key="13">
    <source>
        <dbReference type="ARBA" id="ARBA00047558"/>
    </source>
</evidence>
<evidence type="ECO:0000256" key="15">
    <source>
        <dbReference type="SAM" id="Phobius"/>
    </source>
</evidence>
<dbReference type="GO" id="GO:0008233">
    <property type="term" value="F:peptidase activity"/>
    <property type="evidence" value="ECO:0007669"/>
    <property type="project" value="InterPro"/>
</dbReference>
<evidence type="ECO:0000259" key="16">
    <source>
        <dbReference type="PROSITE" id="PS50011"/>
    </source>
</evidence>
<dbReference type="Gene3D" id="3.90.226.10">
    <property type="entry name" value="2-enoyl-CoA Hydratase, Chain A, domain 1"/>
    <property type="match status" value="2"/>
</dbReference>
<dbReference type="AlphaFoldDB" id="A0AAD3P504"/>
<evidence type="ECO:0000256" key="12">
    <source>
        <dbReference type="ARBA" id="ARBA00023180"/>
    </source>
</evidence>
<dbReference type="InterPro" id="IPR011009">
    <property type="entry name" value="Kinase-like_dom_sf"/>
</dbReference>
<evidence type="ECO:0000256" key="6">
    <source>
        <dbReference type="ARBA" id="ARBA00022741"/>
    </source>
</evidence>
<dbReference type="SUPFAM" id="SSF52096">
    <property type="entry name" value="ClpP/crotonase"/>
    <property type="match status" value="1"/>
</dbReference>
<proteinExistence type="predicted"/>
<dbReference type="Gene3D" id="1.10.510.10">
    <property type="entry name" value="Transferase(Phosphotransferase) domain 1"/>
    <property type="match status" value="1"/>
</dbReference>
<dbReference type="Pfam" id="PF00069">
    <property type="entry name" value="Pkinase"/>
    <property type="match status" value="1"/>
</dbReference>
<reference evidence="17" key="1">
    <citation type="submission" date="2023-05" db="EMBL/GenBank/DDBJ databases">
        <title>Nepenthes gracilis genome sequencing.</title>
        <authorList>
            <person name="Fukushima K."/>
        </authorList>
    </citation>
    <scope>NUCLEOTIDE SEQUENCE</scope>
    <source>
        <strain evidence="17">SING2019-196</strain>
    </source>
</reference>
<dbReference type="PANTHER" id="PTHR27005">
    <property type="entry name" value="WALL-ASSOCIATED RECEPTOR KINASE-LIKE 21"/>
    <property type="match status" value="1"/>
</dbReference>
<dbReference type="EMBL" id="BSYO01000001">
    <property type="protein sequence ID" value="GMG99908.1"/>
    <property type="molecule type" value="Genomic_DNA"/>
</dbReference>
<feature type="domain" description="Protein kinase" evidence="16">
    <location>
        <begin position="729"/>
        <end position="1010"/>
    </location>
</feature>
<dbReference type="GO" id="GO:0005886">
    <property type="term" value="C:plasma membrane"/>
    <property type="evidence" value="ECO:0007669"/>
    <property type="project" value="TreeGrafter"/>
</dbReference>
<keyword evidence="2" id="KW-0723">Serine/threonine-protein kinase</keyword>
<dbReference type="FunFam" id="3.30.200.20:FF:000043">
    <property type="entry name" value="Wall-associated receptor kinase 2"/>
    <property type="match status" value="1"/>
</dbReference>
<evidence type="ECO:0000256" key="2">
    <source>
        <dbReference type="ARBA" id="ARBA00022527"/>
    </source>
</evidence>
<evidence type="ECO:0000256" key="7">
    <source>
        <dbReference type="ARBA" id="ARBA00022777"/>
    </source>
</evidence>
<dbReference type="GO" id="GO:0005524">
    <property type="term" value="F:ATP binding"/>
    <property type="evidence" value="ECO:0007669"/>
    <property type="project" value="UniProtKB-KW"/>
</dbReference>
<evidence type="ECO:0000256" key="14">
    <source>
        <dbReference type="ARBA" id="ARBA00047951"/>
    </source>
</evidence>
<dbReference type="InterPro" id="IPR029045">
    <property type="entry name" value="ClpP/crotonase-like_dom_sf"/>
</dbReference>